<evidence type="ECO:0000256" key="5">
    <source>
        <dbReference type="SAM" id="Phobius"/>
    </source>
</evidence>
<dbReference type="GeneTree" id="ENSGT01030000234540"/>
<dbReference type="STRING" id="13735.ENSPSIP00000010738"/>
<proteinExistence type="predicted"/>
<evidence type="ECO:0000313" key="7">
    <source>
        <dbReference type="Ensembl" id="ENSPSIP00000010738.1"/>
    </source>
</evidence>
<reference evidence="8" key="1">
    <citation type="submission" date="2011-10" db="EMBL/GenBank/DDBJ databases">
        <authorList>
            <consortium name="Soft-shell Turtle Genome Consortium"/>
        </authorList>
    </citation>
    <scope>NUCLEOTIDE SEQUENCE [LARGE SCALE GENOMIC DNA]</scope>
    <source>
        <strain evidence="8">Daiwa-1</strain>
    </source>
</reference>
<dbReference type="GO" id="GO:0042110">
    <property type="term" value="P:T cell activation"/>
    <property type="evidence" value="ECO:0007669"/>
    <property type="project" value="TreeGrafter"/>
</dbReference>
<dbReference type="PANTHER" id="PTHR12080">
    <property type="entry name" value="SIGNALING LYMPHOCYTIC ACTIVATION MOLECULE"/>
    <property type="match status" value="1"/>
</dbReference>
<dbReference type="PANTHER" id="PTHR12080:SF18">
    <property type="entry name" value="SLAM FAMILY MEMBER 9"/>
    <property type="match status" value="1"/>
</dbReference>
<dbReference type="Gene3D" id="2.60.40.10">
    <property type="entry name" value="Immunoglobulins"/>
    <property type="match status" value="2"/>
</dbReference>
<dbReference type="Ensembl" id="ENSPSIT00000010792.1">
    <property type="protein sequence ID" value="ENSPSIP00000010738.1"/>
    <property type="gene ID" value="ENSPSIG00000009724.1"/>
</dbReference>
<dbReference type="InterPro" id="IPR013783">
    <property type="entry name" value="Ig-like_fold"/>
</dbReference>
<evidence type="ECO:0000313" key="8">
    <source>
        <dbReference type="Proteomes" id="UP000007267"/>
    </source>
</evidence>
<dbReference type="eggNOG" id="ENOG502RW8M">
    <property type="taxonomic scope" value="Eukaryota"/>
</dbReference>
<sequence length="213" mass="22808">LAVITPGEPGALPRVAVEDERYRGRVRLHGQSYSLEISNLTLADRGEYKLEQNTIGHNVHFCDYHLTLYQRLSQLEIKIHPVMAGNSTCNVTFTCSAGEGAWNLTYTWTGPAGGAVLSTKESLLVQHRLGDEDTPVTCTATNNVSTSSANASPKAACEGPTLPQTPALSYCRTKGLLVLGVLGSLLAGIVTAHVLAAREQTRPGEERSFPCAC</sequence>
<keyword evidence="8" id="KW-1185">Reference proteome</keyword>
<dbReference type="InterPro" id="IPR007110">
    <property type="entry name" value="Ig-like_dom"/>
</dbReference>
<evidence type="ECO:0000256" key="4">
    <source>
        <dbReference type="ARBA" id="ARBA00023180"/>
    </source>
</evidence>
<evidence type="ECO:0000256" key="2">
    <source>
        <dbReference type="ARBA" id="ARBA00022729"/>
    </source>
</evidence>
<organism evidence="7 8">
    <name type="scientific">Pelodiscus sinensis</name>
    <name type="common">Chinese softshell turtle</name>
    <name type="synonym">Trionyx sinensis</name>
    <dbReference type="NCBI Taxonomy" id="13735"/>
    <lineage>
        <taxon>Eukaryota</taxon>
        <taxon>Metazoa</taxon>
        <taxon>Chordata</taxon>
        <taxon>Craniata</taxon>
        <taxon>Vertebrata</taxon>
        <taxon>Euteleostomi</taxon>
        <taxon>Archelosauria</taxon>
        <taxon>Testudinata</taxon>
        <taxon>Testudines</taxon>
        <taxon>Cryptodira</taxon>
        <taxon>Trionychia</taxon>
        <taxon>Trionychidae</taxon>
        <taxon>Pelodiscus</taxon>
    </lineage>
</organism>
<dbReference type="AlphaFoldDB" id="K7FRS8"/>
<dbReference type="SUPFAM" id="SSF48726">
    <property type="entry name" value="Immunoglobulin"/>
    <property type="match status" value="2"/>
</dbReference>
<accession>K7FRS8</accession>
<evidence type="ECO:0000256" key="3">
    <source>
        <dbReference type="ARBA" id="ARBA00023136"/>
    </source>
</evidence>
<dbReference type="InterPro" id="IPR015631">
    <property type="entry name" value="CD2/SLAM_rcpt"/>
</dbReference>
<dbReference type="HOGENOM" id="CLU_1297049_0_0_1"/>
<keyword evidence="5" id="KW-0812">Transmembrane</keyword>
<evidence type="ECO:0000259" key="6">
    <source>
        <dbReference type="PROSITE" id="PS50835"/>
    </source>
</evidence>
<dbReference type="InterPro" id="IPR036179">
    <property type="entry name" value="Ig-like_dom_sf"/>
</dbReference>
<name>K7FRS8_PELSI</name>
<reference evidence="7" key="3">
    <citation type="submission" date="2025-08" db="UniProtKB">
        <authorList>
            <consortium name="Ensembl"/>
        </authorList>
    </citation>
    <scope>IDENTIFICATION</scope>
</reference>
<dbReference type="PROSITE" id="PS50835">
    <property type="entry name" value="IG_LIKE"/>
    <property type="match status" value="1"/>
</dbReference>
<feature type="domain" description="Ig-like" evidence="6">
    <location>
        <begin position="70"/>
        <end position="152"/>
    </location>
</feature>
<keyword evidence="5" id="KW-1133">Transmembrane helix</keyword>
<evidence type="ECO:0000256" key="1">
    <source>
        <dbReference type="ARBA" id="ARBA00004370"/>
    </source>
</evidence>
<reference evidence="8" key="2">
    <citation type="journal article" date="2013" name="Nat. Genet.">
        <title>The draft genomes of soft-shell turtle and green sea turtle yield insights into the development and evolution of the turtle-specific body plan.</title>
        <authorList>
            <person name="Wang Z."/>
            <person name="Pascual-Anaya J."/>
            <person name="Zadissa A."/>
            <person name="Li W."/>
            <person name="Niimura Y."/>
            <person name="Huang Z."/>
            <person name="Li C."/>
            <person name="White S."/>
            <person name="Xiong Z."/>
            <person name="Fang D."/>
            <person name="Wang B."/>
            <person name="Ming Y."/>
            <person name="Chen Y."/>
            <person name="Zheng Y."/>
            <person name="Kuraku S."/>
            <person name="Pignatelli M."/>
            <person name="Herrero J."/>
            <person name="Beal K."/>
            <person name="Nozawa M."/>
            <person name="Li Q."/>
            <person name="Wang J."/>
            <person name="Zhang H."/>
            <person name="Yu L."/>
            <person name="Shigenobu S."/>
            <person name="Wang J."/>
            <person name="Liu J."/>
            <person name="Flicek P."/>
            <person name="Searle S."/>
            <person name="Wang J."/>
            <person name="Kuratani S."/>
            <person name="Yin Y."/>
            <person name="Aken B."/>
            <person name="Zhang G."/>
            <person name="Irie N."/>
        </authorList>
    </citation>
    <scope>NUCLEOTIDE SEQUENCE [LARGE SCALE GENOMIC DNA]</scope>
    <source>
        <strain evidence="8">Daiwa-1</strain>
    </source>
</reference>
<keyword evidence="2" id="KW-0732">Signal</keyword>
<protein>
    <submittedName>
        <fullName evidence="7">SLAM family member 9-like</fullName>
    </submittedName>
</protein>
<feature type="transmembrane region" description="Helical" evidence="5">
    <location>
        <begin position="176"/>
        <end position="197"/>
    </location>
</feature>
<keyword evidence="4" id="KW-0325">Glycoprotein</keyword>
<keyword evidence="3 5" id="KW-0472">Membrane</keyword>
<dbReference type="Proteomes" id="UP000007267">
    <property type="component" value="Unassembled WGS sequence"/>
</dbReference>
<reference evidence="7" key="4">
    <citation type="submission" date="2025-09" db="UniProtKB">
        <authorList>
            <consortium name="Ensembl"/>
        </authorList>
    </citation>
    <scope>IDENTIFICATION</scope>
</reference>
<dbReference type="EMBL" id="AGCU01060037">
    <property type="status" value="NOT_ANNOTATED_CDS"/>
    <property type="molecule type" value="Genomic_DNA"/>
</dbReference>
<comment type="subcellular location">
    <subcellularLocation>
        <location evidence="1">Membrane</location>
    </subcellularLocation>
</comment>
<dbReference type="GO" id="GO:0009897">
    <property type="term" value="C:external side of plasma membrane"/>
    <property type="evidence" value="ECO:0007669"/>
    <property type="project" value="TreeGrafter"/>
</dbReference>